<evidence type="ECO:0000313" key="2">
    <source>
        <dbReference type="EMBL" id="EZQ11161.1"/>
    </source>
</evidence>
<name>A0A031LTN2_9CREN</name>
<feature type="transmembrane region" description="Helical" evidence="1">
    <location>
        <begin position="6"/>
        <end position="24"/>
    </location>
</feature>
<proteinExistence type="predicted"/>
<organism evidence="2 3">
    <name type="scientific">Candidatus Acidianus copahuensis</name>
    <dbReference type="NCBI Taxonomy" id="1160895"/>
    <lineage>
        <taxon>Archaea</taxon>
        <taxon>Thermoproteota</taxon>
        <taxon>Thermoprotei</taxon>
        <taxon>Sulfolobales</taxon>
        <taxon>Sulfolobaceae</taxon>
        <taxon>Acidianus</taxon>
    </lineage>
</organism>
<reference evidence="2 3" key="1">
    <citation type="submission" date="2014-03" db="EMBL/GenBank/DDBJ databases">
        <title>Draft genome sequence of the novel thermoacidophilic archaea Acidianus copahuensis ALE1 strain, isolated from Copahue volcanic area in Neuquen Argentina.</title>
        <authorList>
            <person name="Urbieta M.S."/>
            <person name="Rascovan N."/>
            <person name="Castro C."/>
            <person name="Revale S."/>
            <person name="Giaveno M.A."/>
            <person name="Vazquez M.P."/>
            <person name="Donati E.R."/>
        </authorList>
    </citation>
    <scope>NUCLEOTIDE SEQUENCE [LARGE SCALE GENOMIC DNA]</scope>
    <source>
        <strain evidence="2 3">ALE1</strain>
    </source>
</reference>
<protein>
    <submittedName>
        <fullName evidence="2">Uncharacterized protein</fullName>
    </submittedName>
</protein>
<accession>A0A031LTN2</accession>
<comment type="caution">
    <text evidence="2">The sequence shown here is derived from an EMBL/GenBank/DDBJ whole genome shotgun (WGS) entry which is preliminary data.</text>
</comment>
<evidence type="ECO:0000313" key="3">
    <source>
        <dbReference type="Proteomes" id="UP000024332"/>
    </source>
</evidence>
<sequence length="130" mass="14658">MKAKTIAAILFISTLILELYFYHIGDILETGMRQINNINLSSPNMRLFVRGSTLIISINNTDNFPVIIYNITGKYNYLPQKEVIPPNSIENISAIVTNATYLVSNIRSNNYSICIELGIFNTNISIKQVI</sequence>
<keyword evidence="1" id="KW-0812">Transmembrane</keyword>
<evidence type="ECO:0000256" key="1">
    <source>
        <dbReference type="SAM" id="Phobius"/>
    </source>
</evidence>
<keyword evidence="1" id="KW-1133">Transmembrane helix</keyword>
<dbReference type="EMBL" id="JFZT01000017">
    <property type="protein sequence ID" value="EZQ11161.1"/>
    <property type="molecule type" value="Genomic_DNA"/>
</dbReference>
<gene>
    <name evidence="2" type="ORF">CM19_02315</name>
</gene>
<keyword evidence="3" id="KW-1185">Reference proteome</keyword>
<keyword evidence="1" id="KW-0472">Membrane</keyword>
<dbReference type="AlphaFoldDB" id="A0A031LTN2"/>
<dbReference type="Proteomes" id="UP000024332">
    <property type="component" value="Unassembled WGS sequence"/>
</dbReference>